<evidence type="ECO:0000313" key="1">
    <source>
        <dbReference type="EMBL" id="RZC36286.1"/>
    </source>
</evidence>
<sequence>MTKRMKRLNKRPHNRAELIEFVQTAWESVNEDYLFNLCSSIPNRLREVLDKNDSLRY</sequence>
<accession>A0A482VU82</accession>
<comment type="caution">
    <text evidence="1">The sequence shown here is derived from an EMBL/GenBank/DDBJ whole genome shotgun (WGS) entry which is preliminary data.</text>
</comment>
<keyword evidence="2" id="KW-1185">Reference proteome</keyword>
<dbReference type="InterPro" id="IPR036397">
    <property type="entry name" value="RNaseH_sf"/>
</dbReference>
<evidence type="ECO:0000313" key="2">
    <source>
        <dbReference type="Proteomes" id="UP000292052"/>
    </source>
</evidence>
<dbReference type="GO" id="GO:0003676">
    <property type="term" value="F:nucleic acid binding"/>
    <property type="evidence" value="ECO:0007669"/>
    <property type="project" value="InterPro"/>
</dbReference>
<dbReference type="Proteomes" id="UP000292052">
    <property type="component" value="Unassembled WGS sequence"/>
</dbReference>
<dbReference type="Gene3D" id="3.30.420.10">
    <property type="entry name" value="Ribonuclease H-like superfamily/Ribonuclease H"/>
    <property type="match status" value="1"/>
</dbReference>
<protein>
    <recommendedName>
        <fullName evidence="3">DDE 3 domain containing protein</fullName>
    </recommendedName>
</protein>
<name>A0A482VU82_ASBVE</name>
<dbReference type="AlphaFoldDB" id="A0A482VU82"/>
<evidence type="ECO:0008006" key="3">
    <source>
        <dbReference type="Google" id="ProtNLM"/>
    </source>
</evidence>
<gene>
    <name evidence="1" type="ORF">BDFB_015141</name>
</gene>
<dbReference type="EMBL" id="QDEB01063395">
    <property type="protein sequence ID" value="RZC36286.1"/>
    <property type="molecule type" value="Genomic_DNA"/>
</dbReference>
<reference evidence="1 2" key="1">
    <citation type="submission" date="2017-03" db="EMBL/GenBank/DDBJ databases">
        <title>Genome of the blue death feigning beetle - Asbolus verrucosus.</title>
        <authorList>
            <person name="Rider S.D."/>
        </authorList>
    </citation>
    <scope>NUCLEOTIDE SEQUENCE [LARGE SCALE GENOMIC DNA]</scope>
    <source>
        <strain evidence="1">Butters</strain>
        <tissue evidence="1">Head and leg muscle</tissue>
    </source>
</reference>
<proteinExistence type="predicted"/>
<organism evidence="1 2">
    <name type="scientific">Asbolus verrucosus</name>
    <name type="common">Desert ironclad beetle</name>
    <dbReference type="NCBI Taxonomy" id="1661398"/>
    <lineage>
        <taxon>Eukaryota</taxon>
        <taxon>Metazoa</taxon>
        <taxon>Ecdysozoa</taxon>
        <taxon>Arthropoda</taxon>
        <taxon>Hexapoda</taxon>
        <taxon>Insecta</taxon>
        <taxon>Pterygota</taxon>
        <taxon>Neoptera</taxon>
        <taxon>Endopterygota</taxon>
        <taxon>Coleoptera</taxon>
        <taxon>Polyphaga</taxon>
        <taxon>Cucujiformia</taxon>
        <taxon>Tenebrionidae</taxon>
        <taxon>Pimeliinae</taxon>
        <taxon>Asbolus</taxon>
    </lineage>
</organism>